<organism evidence="2 3">
    <name type="scientific">Pontibacillus chungwhensis</name>
    <dbReference type="NCBI Taxonomy" id="265426"/>
    <lineage>
        <taxon>Bacteria</taxon>
        <taxon>Bacillati</taxon>
        <taxon>Bacillota</taxon>
        <taxon>Bacilli</taxon>
        <taxon>Bacillales</taxon>
        <taxon>Bacillaceae</taxon>
        <taxon>Pontibacillus</taxon>
    </lineage>
</organism>
<protein>
    <recommendedName>
        <fullName evidence="4">Lycopene cyclase domain-containing protein</fullName>
    </recommendedName>
</protein>
<keyword evidence="1" id="KW-0472">Membrane</keyword>
<evidence type="ECO:0000256" key="1">
    <source>
        <dbReference type="SAM" id="Phobius"/>
    </source>
</evidence>
<sequence>MNYVILLCSLVLSTLGSVLLLKKKSHKRLSMLLALVLNASLLGTLTWISYRMSAEATVFGIGQTNVYELIFAIPILTWFNFIILQFVPSTEME</sequence>
<evidence type="ECO:0008006" key="4">
    <source>
        <dbReference type="Google" id="ProtNLM"/>
    </source>
</evidence>
<keyword evidence="3" id="KW-1185">Reference proteome</keyword>
<evidence type="ECO:0000313" key="3">
    <source>
        <dbReference type="Proteomes" id="UP001236652"/>
    </source>
</evidence>
<feature type="transmembrane region" description="Helical" evidence="1">
    <location>
        <begin position="30"/>
        <end position="48"/>
    </location>
</feature>
<proteinExistence type="predicted"/>
<keyword evidence="1" id="KW-1133">Transmembrane helix</keyword>
<dbReference type="RefSeq" id="WP_231418230.1">
    <property type="nucleotide sequence ID" value="NZ_CP126446.1"/>
</dbReference>
<gene>
    <name evidence="2" type="ORF">QNI29_05700</name>
</gene>
<dbReference type="Proteomes" id="UP001236652">
    <property type="component" value="Chromosome"/>
</dbReference>
<evidence type="ECO:0000313" key="2">
    <source>
        <dbReference type="EMBL" id="WIF99150.1"/>
    </source>
</evidence>
<accession>A0ABY8UZP2</accession>
<reference evidence="2 3" key="1">
    <citation type="submission" date="2023-05" db="EMBL/GenBank/DDBJ databases">
        <title>Comparative genomics reveals the evidence of polycyclic aromatic hydrocarbons degradation in moderately halophilic genus Pontibacillus.</title>
        <authorList>
            <person name="Yang H."/>
            <person name="Qian Z."/>
        </authorList>
    </citation>
    <scope>NUCLEOTIDE SEQUENCE [LARGE SCALE GENOMIC DNA]</scope>
    <source>
        <strain evidence="3">HN14</strain>
    </source>
</reference>
<name>A0ABY8UZP2_9BACI</name>
<feature type="transmembrane region" description="Helical" evidence="1">
    <location>
        <begin position="69"/>
        <end position="87"/>
    </location>
</feature>
<dbReference type="EMBL" id="CP126446">
    <property type="protein sequence ID" value="WIF99150.1"/>
    <property type="molecule type" value="Genomic_DNA"/>
</dbReference>
<keyword evidence="1" id="KW-0812">Transmembrane</keyword>